<dbReference type="Proteomes" id="UP000176186">
    <property type="component" value="Unassembled WGS sequence"/>
</dbReference>
<reference evidence="2 3" key="1">
    <citation type="journal article" date="2016" name="Nat. Commun.">
        <title>Thousands of microbial genomes shed light on interconnected biogeochemical processes in an aquifer system.</title>
        <authorList>
            <person name="Anantharaman K."/>
            <person name="Brown C.T."/>
            <person name="Hug L.A."/>
            <person name="Sharon I."/>
            <person name="Castelle C.J."/>
            <person name="Probst A.J."/>
            <person name="Thomas B.C."/>
            <person name="Singh A."/>
            <person name="Wilkins M.J."/>
            <person name="Karaoz U."/>
            <person name="Brodie E.L."/>
            <person name="Williams K.H."/>
            <person name="Hubbard S.S."/>
            <person name="Banfield J.F."/>
        </authorList>
    </citation>
    <scope>NUCLEOTIDE SEQUENCE [LARGE SCALE GENOMIC DNA]</scope>
</reference>
<evidence type="ECO:0000256" key="1">
    <source>
        <dbReference type="SAM" id="MobiDB-lite"/>
    </source>
</evidence>
<evidence type="ECO:0000313" key="2">
    <source>
        <dbReference type="EMBL" id="OGG34757.1"/>
    </source>
</evidence>
<accession>A0A1F6BE14</accession>
<evidence type="ECO:0000313" key="3">
    <source>
        <dbReference type="Proteomes" id="UP000176186"/>
    </source>
</evidence>
<gene>
    <name evidence="2" type="ORF">A2363_03310</name>
</gene>
<protein>
    <submittedName>
        <fullName evidence="2">Uncharacterized protein</fullName>
    </submittedName>
</protein>
<dbReference type="STRING" id="1798401.A2363_03310"/>
<organism evidence="2 3">
    <name type="scientific">Candidatus Gottesmanbacteria bacterium RIFOXYB1_FULL_47_11</name>
    <dbReference type="NCBI Taxonomy" id="1798401"/>
    <lineage>
        <taxon>Bacteria</taxon>
        <taxon>Candidatus Gottesmaniibacteriota</taxon>
    </lineage>
</organism>
<name>A0A1F6BE14_9BACT</name>
<comment type="caution">
    <text evidence="2">The sequence shown here is derived from an EMBL/GenBank/DDBJ whole genome shotgun (WGS) entry which is preliminary data.</text>
</comment>
<dbReference type="AlphaFoldDB" id="A0A1F6BE14"/>
<feature type="region of interest" description="Disordered" evidence="1">
    <location>
        <begin position="1"/>
        <end position="22"/>
    </location>
</feature>
<proteinExistence type="predicted"/>
<dbReference type="EMBL" id="MFKE01000023">
    <property type="protein sequence ID" value="OGG34757.1"/>
    <property type="molecule type" value="Genomic_DNA"/>
</dbReference>
<sequence length="72" mass="8600">MTKYEAPHQKIPESEVEEKYDKQNEKIKRKKCWFHDMHVFLGNHDHSKINGRPHHITPWIAGLISGIGNRRR</sequence>